<dbReference type="Pfam" id="PF06722">
    <property type="entry name" value="EryCIII-like_C"/>
    <property type="match status" value="1"/>
</dbReference>
<evidence type="ECO:0000256" key="2">
    <source>
        <dbReference type="ARBA" id="ARBA00022679"/>
    </source>
</evidence>
<evidence type="ECO:0000259" key="4">
    <source>
        <dbReference type="Pfam" id="PF06722"/>
    </source>
</evidence>
<feature type="domain" description="Erythromycin biosynthesis protein CIII-like C-terminal" evidence="4">
    <location>
        <begin position="400"/>
        <end position="505"/>
    </location>
</feature>
<feature type="chain" id="PRO_5035482650" evidence="3">
    <location>
        <begin position="22"/>
        <end position="518"/>
    </location>
</feature>
<evidence type="ECO:0000256" key="1">
    <source>
        <dbReference type="ARBA" id="ARBA00022676"/>
    </source>
</evidence>
<accession>A0A8K0SE86</accession>
<reference evidence="5" key="1">
    <citation type="journal article" date="2021" name="Nat. Commun.">
        <title>Genetic determinants of endophytism in the Arabidopsis root mycobiome.</title>
        <authorList>
            <person name="Mesny F."/>
            <person name="Miyauchi S."/>
            <person name="Thiergart T."/>
            <person name="Pickel B."/>
            <person name="Atanasova L."/>
            <person name="Karlsson M."/>
            <person name="Huettel B."/>
            <person name="Barry K.W."/>
            <person name="Haridas S."/>
            <person name="Chen C."/>
            <person name="Bauer D."/>
            <person name="Andreopoulos W."/>
            <person name="Pangilinan J."/>
            <person name="LaButti K."/>
            <person name="Riley R."/>
            <person name="Lipzen A."/>
            <person name="Clum A."/>
            <person name="Drula E."/>
            <person name="Henrissat B."/>
            <person name="Kohler A."/>
            <person name="Grigoriev I.V."/>
            <person name="Martin F.M."/>
            <person name="Hacquard S."/>
        </authorList>
    </citation>
    <scope>NUCLEOTIDE SEQUENCE</scope>
    <source>
        <strain evidence="5">MPI-CAGE-CH-0235</strain>
    </source>
</reference>
<dbReference type="PANTHER" id="PTHR48043:SF145">
    <property type="entry name" value="FI06409P-RELATED"/>
    <property type="match status" value="1"/>
</dbReference>
<dbReference type="AlphaFoldDB" id="A0A8K0SE86"/>
<protein>
    <submittedName>
        <fullName evidence="5">Family 1 glycosyltransferase</fullName>
    </submittedName>
</protein>
<dbReference type="Gene3D" id="3.40.50.2000">
    <property type="entry name" value="Glycogen Phosphorylase B"/>
    <property type="match status" value="2"/>
</dbReference>
<sequence>MLGRLPLLVTVVFAIVAVLLSRRSPSEPPTVTAGRKNTVLFLTAEASGLSNAHVAVSAALLEHYPAIEVHYASFSKLEAKIARISSLTRAKYPTSGANPIYWHGLPGPGILDVFARHWGDTDGMIHDLGAKDYDRRIEDIAFTLSPWEVEEHWTIYEAITDLVDEIDPAIIILDNMLVPAKDFASNNNRRVVSVCPNGLTELIAVDQPWAAMLWKYPTPSTGIPFPVRWKDIPTNIYLHLKLVWRLLTSPMLSSKRQYLINKGIANPFPLSFVVKDAPLLISTIPEADLPMDIMPPHVKVCGPLAIDITPAEDLEQIAVWLKQAPTVLINLGSMFKYNEQRAAAMAGAVAQLLNEQDVQVLWKFEKLGNYNDSVFASVRNYIDSDRLRVESWLDADPMALLRTGHIVLSVHHGGANCYQEAVLAGVPQLILPLWFDLFNFAKAAEYRGIGIWPGKDIAPRWTVDSLSDGFRAALTGPKSASLRQNAQKLATVASSYGGPKAAAEVIAAMASDIILPEA</sequence>
<gene>
    <name evidence="5" type="ORF">B0I35DRAFT_445891</name>
</gene>
<dbReference type="InterPro" id="IPR050271">
    <property type="entry name" value="UDP-glycosyltransferase"/>
</dbReference>
<dbReference type="PANTHER" id="PTHR48043">
    <property type="entry name" value="EG:EG0003.4 PROTEIN-RELATED"/>
    <property type="match status" value="1"/>
</dbReference>
<name>A0A8K0SE86_9HYPO</name>
<proteinExistence type="predicted"/>
<keyword evidence="2" id="KW-0808">Transferase</keyword>
<dbReference type="Proteomes" id="UP000813444">
    <property type="component" value="Unassembled WGS sequence"/>
</dbReference>
<keyword evidence="6" id="KW-1185">Reference proteome</keyword>
<evidence type="ECO:0000313" key="6">
    <source>
        <dbReference type="Proteomes" id="UP000813444"/>
    </source>
</evidence>
<dbReference type="GO" id="GO:0008194">
    <property type="term" value="F:UDP-glycosyltransferase activity"/>
    <property type="evidence" value="ECO:0007669"/>
    <property type="project" value="TreeGrafter"/>
</dbReference>
<organism evidence="5 6">
    <name type="scientific">Stachybotrys elegans</name>
    <dbReference type="NCBI Taxonomy" id="80388"/>
    <lineage>
        <taxon>Eukaryota</taxon>
        <taxon>Fungi</taxon>
        <taxon>Dikarya</taxon>
        <taxon>Ascomycota</taxon>
        <taxon>Pezizomycotina</taxon>
        <taxon>Sordariomycetes</taxon>
        <taxon>Hypocreomycetidae</taxon>
        <taxon>Hypocreales</taxon>
        <taxon>Stachybotryaceae</taxon>
        <taxon>Stachybotrys</taxon>
    </lineage>
</organism>
<dbReference type="OrthoDB" id="407298at2759"/>
<dbReference type="EMBL" id="JAGPNK010000026">
    <property type="protein sequence ID" value="KAH7304098.1"/>
    <property type="molecule type" value="Genomic_DNA"/>
</dbReference>
<evidence type="ECO:0000313" key="5">
    <source>
        <dbReference type="EMBL" id="KAH7304098.1"/>
    </source>
</evidence>
<dbReference type="InterPro" id="IPR010610">
    <property type="entry name" value="EryCIII-like_C"/>
</dbReference>
<keyword evidence="3" id="KW-0732">Signal</keyword>
<keyword evidence="1" id="KW-0328">Glycosyltransferase</keyword>
<feature type="signal peptide" evidence="3">
    <location>
        <begin position="1"/>
        <end position="21"/>
    </location>
</feature>
<evidence type="ECO:0000256" key="3">
    <source>
        <dbReference type="SAM" id="SignalP"/>
    </source>
</evidence>
<dbReference type="SUPFAM" id="SSF53756">
    <property type="entry name" value="UDP-Glycosyltransferase/glycogen phosphorylase"/>
    <property type="match status" value="1"/>
</dbReference>
<comment type="caution">
    <text evidence="5">The sequence shown here is derived from an EMBL/GenBank/DDBJ whole genome shotgun (WGS) entry which is preliminary data.</text>
</comment>